<dbReference type="EMBL" id="ML213591">
    <property type="protein sequence ID" value="TFK43537.1"/>
    <property type="molecule type" value="Genomic_DNA"/>
</dbReference>
<sequence length="195" mass="21348">MSATVTFAFAIGLLCLSIASVAAIPTWEGLNGRGSMGSLVPGASYIEALGPVRDNEVQTKHLTVHVPGSLGNLTVAPNSREPPLFYIYQNQLWQFTNETTIYPVNVVNVTGTSDFPLQLVLGTKREGVSTGSWRWRGAMLYYDQGTKGNQGLFYSCITESELPGVFMFLKPSPTPPGCEPLTLHSFGREYLNKRR</sequence>
<gene>
    <name evidence="2" type="ORF">BDQ12DRAFT_731546</name>
</gene>
<accession>A0A5C3MF48</accession>
<name>A0A5C3MF48_9AGAR</name>
<keyword evidence="1" id="KW-0732">Signal</keyword>
<feature type="chain" id="PRO_5022744591" evidence="1">
    <location>
        <begin position="24"/>
        <end position="195"/>
    </location>
</feature>
<reference evidence="2 3" key="1">
    <citation type="journal article" date="2019" name="Nat. Ecol. Evol.">
        <title>Megaphylogeny resolves global patterns of mushroom evolution.</title>
        <authorList>
            <person name="Varga T."/>
            <person name="Krizsan K."/>
            <person name="Foldi C."/>
            <person name="Dima B."/>
            <person name="Sanchez-Garcia M."/>
            <person name="Sanchez-Ramirez S."/>
            <person name="Szollosi G.J."/>
            <person name="Szarkandi J.G."/>
            <person name="Papp V."/>
            <person name="Albert L."/>
            <person name="Andreopoulos W."/>
            <person name="Angelini C."/>
            <person name="Antonin V."/>
            <person name="Barry K.W."/>
            <person name="Bougher N.L."/>
            <person name="Buchanan P."/>
            <person name="Buyck B."/>
            <person name="Bense V."/>
            <person name="Catcheside P."/>
            <person name="Chovatia M."/>
            <person name="Cooper J."/>
            <person name="Damon W."/>
            <person name="Desjardin D."/>
            <person name="Finy P."/>
            <person name="Geml J."/>
            <person name="Haridas S."/>
            <person name="Hughes K."/>
            <person name="Justo A."/>
            <person name="Karasinski D."/>
            <person name="Kautmanova I."/>
            <person name="Kiss B."/>
            <person name="Kocsube S."/>
            <person name="Kotiranta H."/>
            <person name="LaButti K.M."/>
            <person name="Lechner B.E."/>
            <person name="Liimatainen K."/>
            <person name="Lipzen A."/>
            <person name="Lukacs Z."/>
            <person name="Mihaltcheva S."/>
            <person name="Morgado L.N."/>
            <person name="Niskanen T."/>
            <person name="Noordeloos M.E."/>
            <person name="Ohm R.A."/>
            <person name="Ortiz-Santana B."/>
            <person name="Ovrebo C."/>
            <person name="Racz N."/>
            <person name="Riley R."/>
            <person name="Savchenko A."/>
            <person name="Shiryaev A."/>
            <person name="Soop K."/>
            <person name="Spirin V."/>
            <person name="Szebenyi C."/>
            <person name="Tomsovsky M."/>
            <person name="Tulloss R.E."/>
            <person name="Uehling J."/>
            <person name="Grigoriev I.V."/>
            <person name="Vagvolgyi C."/>
            <person name="Papp T."/>
            <person name="Martin F.M."/>
            <person name="Miettinen O."/>
            <person name="Hibbett D.S."/>
            <person name="Nagy L.G."/>
        </authorList>
    </citation>
    <scope>NUCLEOTIDE SEQUENCE [LARGE SCALE GENOMIC DNA]</scope>
    <source>
        <strain evidence="2 3">CBS 166.37</strain>
    </source>
</reference>
<protein>
    <submittedName>
        <fullName evidence="2">Uncharacterized protein</fullName>
    </submittedName>
</protein>
<keyword evidence="3" id="KW-1185">Reference proteome</keyword>
<dbReference type="OrthoDB" id="3229881at2759"/>
<dbReference type="Proteomes" id="UP000308652">
    <property type="component" value="Unassembled WGS sequence"/>
</dbReference>
<evidence type="ECO:0000313" key="2">
    <source>
        <dbReference type="EMBL" id="TFK43537.1"/>
    </source>
</evidence>
<feature type="signal peptide" evidence="1">
    <location>
        <begin position="1"/>
        <end position="23"/>
    </location>
</feature>
<evidence type="ECO:0000313" key="3">
    <source>
        <dbReference type="Proteomes" id="UP000308652"/>
    </source>
</evidence>
<organism evidence="2 3">
    <name type="scientific">Crucibulum laeve</name>
    <dbReference type="NCBI Taxonomy" id="68775"/>
    <lineage>
        <taxon>Eukaryota</taxon>
        <taxon>Fungi</taxon>
        <taxon>Dikarya</taxon>
        <taxon>Basidiomycota</taxon>
        <taxon>Agaricomycotina</taxon>
        <taxon>Agaricomycetes</taxon>
        <taxon>Agaricomycetidae</taxon>
        <taxon>Agaricales</taxon>
        <taxon>Agaricineae</taxon>
        <taxon>Nidulariaceae</taxon>
        <taxon>Crucibulum</taxon>
    </lineage>
</organism>
<evidence type="ECO:0000256" key="1">
    <source>
        <dbReference type="SAM" id="SignalP"/>
    </source>
</evidence>
<dbReference type="AlphaFoldDB" id="A0A5C3MF48"/>
<proteinExistence type="predicted"/>